<evidence type="ECO:0000313" key="2">
    <source>
        <dbReference type="Proteomes" id="UP001549251"/>
    </source>
</evidence>
<protein>
    <submittedName>
        <fullName evidence="1">Phage protein D</fullName>
    </submittedName>
</protein>
<name>A0ABV2Q003_9GAMM</name>
<sequence>MSFDLTLARGRADLYPGRPVTLRGWKPEIDATPWTTVRAEHSLSDSGFTTRISLEWRSPNSAPESDAS</sequence>
<keyword evidence="2" id="KW-1185">Reference proteome</keyword>
<proteinExistence type="predicted"/>
<comment type="caution">
    <text evidence="1">The sequence shown here is derived from an EMBL/GenBank/DDBJ whole genome shotgun (WGS) entry which is preliminary data.</text>
</comment>
<accession>A0ABV2Q003</accession>
<dbReference type="EMBL" id="JBEPSD010000003">
    <property type="protein sequence ID" value="MET4570626.1"/>
    <property type="molecule type" value="Genomic_DNA"/>
</dbReference>
<reference evidence="1 2" key="1">
    <citation type="submission" date="2024-06" db="EMBL/GenBank/DDBJ databases">
        <title>Sorghum-associated microbial communities from plants grown in Nebraska, USA.</title>
        <authorList>
            <person name="Schachtman D."/>
        </authorList>
    </citation>
    <scope>NUCLEOTIDE SEQUENCE [LARGE SCALE GENOMIC DNA]</scope>
    <source>
        <strain evidence="1 2">1757</strain>
    </source>
</reference>
<dbReference type="RefSeq" id="WP_354551968.1">
    <property type="nucleotide sequence ID" value="NZ_JBEPSD010000003.1"/>
</dbReference>
<evidence type="ECO:0000313" key="1">
    <source>
        <dbReference type="EMBL" id="MET4570626.1"/>
    </source>
</evidence>
<gene>
    <name evidence="1" type="ORF">ABIE04_003005</name>
</gene>
<dbReference type="Proteomes" id="UP001549251">
    <property type="component" value="Unassembled WGS sequence"/>
</dbReference>
<organism evidence="1 2">
    <name type="scientific">Rhodanobacter soli</name>
    <dbReference type="NCBI Taxonomy" id="590609"/>
    <lineage>
        <taxon>Bacteria</taxon>
        <taxon>Pseudomonadati</taxon>
        <taxon>Pseudomonadota</taxon>
        <taxon>Gammaproteobacteria</taxon>
        <taxon>Lysobacterales</taxon>
        <taxon>Rhodanobacteraceae</taxon>
        <taxon>Rhodanobacter</taxon>
    </lineage>
</organism>